<dbReference type="GeneID" id="6758084"/>
<dbReference type="HOGENOM" id="CLU_1798918_0_0_1"/>
<sequence length="144" mass="16408">MPVSSNQSNMSVSNQNPTNNNEYQDLLRHVMKVPTNRCIIRQNFLYNICSRLQDIDQCGGHIWVHGKRGSGKTVAVSQAVRIVVEQKKAFHPNGVYWITIGNAKNQRLFLILEKLCLELGLQGIDLPQKLDDVVDRLNRYFQGS</sequence>
<keyword evidence="3" id="KW-1185">Reference proteome</keyword>
<name>B3S9A7_TRIAD</name>
<dbReference type="Proteomes" id="UP000009022">
    <property type="component" value="Unassembled WGS sequence"/>
</dbReference>
<dbReference type="CTD" id="6758084"/>
<evidence type="ECO:0000313" key="2">
    <source>
        <dbReference type="EMBL" id="EDV20671.1"/>
    </source>
</evidence>
<evidence type="ECO:0000259" key="1">
    <source>
        <dbReference type="Pfam" id="PF00931"/>
    </source>
</evidence>
<dbReference type="KEGG" id="tad:TRIADDRAFT_60836"/>
<dbReference type="Gene3D" id="3.40.50.300">
    <property type="entry name" value="P-loop containing nucleotide triphosphate hydrolases"/>
    <property type="match status" value="1"/>
</dbReference>
<reference evidence="2 3" key="1">
    <citation type="journal article" date="2008" name="Nature">
        <title>The Trichoplax genome and the nature of placozoans.</title>
        <authorList>
            <person name="Srivastava M."/>
            <person name="Begovic E."/>
            <person name="Chapman J."/>
            <person name="Putnam N.H."/>
            <person name="Hellsten U."/>
            <person name="Kawashima T."/>
            <person name="Kuo A."/>
            <person name="Mitros T."/>
            <person name="Salamov A."/>
            <person name="Carpenter M.L."/>
            <person name="Signorovitch A.Y."/>
            <person name="Moreno M.A."/>
            <person name="Kamm K."/>
            <person name="Grimwood J."/>
            <person name="Schmutz J."/>
            <person name="Shapiro H."/>
            <person name="Grigoriev I.V."/>
            <person name="Buss L.W."/>
            <person name="Schierwater B."/>
            <person name="Dellaporta S.L."/>
            <person name="Rokhsar D.S."/>
        </authorList>
    </citation>
    <scope>NUCLEOTIDE SEQUENCE [LARGE SCALE GENOMIC DNA]</scope>
    <source>
        <strain evidence="2 3">Grell-BS-1999</strain>
    </source>
</reference>
<dbReference type="PANTHER" id="PTHR22845:SF5">
    <property type="entry name" value="APOPTOTIC PROTEASE-ACTIVATING FACTOR 1"/>
    <property type="match status" value="1"/>
</dbReference>
<protein>
    <recommendedName>
        <fullName evidence="1">NB-ARC domain-containing protein</fullName>
    </recommendedName>
</protein>
<dbReference type="EMBL" id="DS985258">
    <property type="protein sequence ID" value="EDV20671.1"/>
    <property type="molecule type" value="Genomic_DNA"/>
</dbReference>
<dbReference type="Pfam" id="PF00931">
    <property type="entry name" value="NB-ARC"/>
    <property type="match status" value="1"/>
</dbReference>
<evidence type="ECO:0000313" key="3">
    <source>
        <dbReference type="Proteomes" id="UP000009022"/>
    </source>
</evidence>
<dbReference type="PhylomeDB" id="B3S9A7"/>
<dbReference type="SUPFAM" id="SSF52540">
    <property type="entry name" value="P-loop containing nucleoside triphosphate hydrolases"/>
    <property type="match status" value="1"/>
</dbReference>
<dbReference type="InterPro" id="IPR027417">
    <property type="entry name" value="P-loop_NTPase"/>
</dbReference>
<feature type="domain" description="NB-ARC" evidence="1">
    <location>
        <begin position="47"/>
        <end position="125"/>
    </location>
</feature>
<organism evidence="2 3">
    <name type="scientific">Trichoplax adhaerens</name>
    <name type="common">Trichoplax reptans</name>
    <dbReference type="NCBI Taxonomy" id="10228"/>
    <lineage>
        <taxon>Eukaryota</taxon>
        <taxon>Metazoa</taxon>
        <taxon>Placozoa</taxon>
        <taxon>Uniplacotomia</taxon>
        <taxon>Trichoplacea</taxon>
        <taxon>Trichoplacidae</taxon>
        <taxon>Trichoplax</taxon>
    </lineage>
</organism>
<dbReference type="InterPro" id="IPR002182">
    <property type="entry name" value="NB-ARC"/>
</dbReference>
<gene>
    <name evidence="2" type="ORF">TRIADDRAFT_60836</name>
</gene>
<proteinExistence type="predicted"/>
<dbReference type="AlphaFoldDB" id="B3S9A7"/>
<dbReference type="RefSeq" id="XP_002116871.1">
    <property type="nucleotide sequence ID" value="XM_002116835.1"/>
</dbReference>
<dbReference type="InParanoid" id="B3S9A7"/>
<accession>B3S9A7</accession>
<dbReference type="PANTHER" id="PTHR22845">
    <property type="entry name" value="APOPTOTIC PROTEASE-ACTIVATING FACTOR 1"/>
    <property type="match status" value="1"/>
</dbReference>